<proteinExistence type="predicted"/>
<dbReference type="Proteomes" id="UP000813461">
    <property type="component" value="Unassembled WGS sequence"/>
</dbReference>
<dbReference type="AlphaFoldDB" id="A0A8K0VXN8"/>
<dbReference type="InterPro" id="IPR038883">
    <property type="entry name" value="AN11006-like"/>
</dbReference>
<dbReference type="EMBL" id="JAGMVJ010000011">
    <property type="protein sequence ID" value="KAH7086589.1"/>
    <property type="molecule type" value="Genomic_DNA"/>
</dbReference>
<evidence type="ECO:0000313" key="3">
    <source>
        <dbReference type="Proteomes" id="UP000813461"/>
    </source>
</evidence>
<dbReference type="Pfam" id="PF24864">
    <property type="entry name" value="DUF7730"/>
    <property type="match status" value="1"/>
</dbReference>
<dbReference type="PANTHER" id="PTHR42085:SF1">
    <property type="entry name" value="F-BOX DOMAIN-CONTAINING PROTEIN"/>
    <property type="match status" value="1"/>
</dbReference>
<organism evidence="2 3">
    <name type="scientific">Paraphoma chrysanthemicola</name>
    <dbReference type="NCBI Taxonomy" id="798071"/>
    <lineage>
        <taxon>Eukaryota</taxon>
        <taxon>Fungi</taxon>
        <taxon>Dikarya</taxon>
        <taxon>Ascomycota</taxon>
        <taxon>Pezizomycotina</taxon>
        <taxon>Dothideomycetes</taxon>
        <taxon>Pleosporomycetidae</taxon>
        <taxon>Pleosporales</taxon>
        <taxon>Pleosporineae</taxon>
        <taxon>Phaeosphaeriaceae</taxon>
        <taxon>Paraphoma</taxon>
    </lineage>
</organism>
<comment type="caution">
    <text evidence="2">The sequence shown here is derived from an EMBL/GenBank/DDBJ whole genome shotgun (WGS) entry which is preliminary data.</text>
</comment>
<keyword evidence="3" id="KW-1185">Reference proteome</keyword>
<dbReference type="OrthoDB" id="3798351at2759"/>
<evidence type="ECO:0000313" key="2">
    <source>
        <dbReference type="EMBL" id="KAH7086589.1"/>
    </source>
</evidence>
<dbReference type="InterPro" id="IPR056632">
    <property type="entry name" value="DUF7730"/>
</dbReference>
<reference evidence="2" key="1">
    <citation type="journal article" date="2021" name="Nat. Commun.">
        <title>Genetic determinants of endophytism in the Arabidopsis root mycobiome.</title>
        <authorList>
            <person name="Mesny F."/>
            <person name="Miyauchi S."/>
            <person name="Thiergart T."/>
            <person name="Pickel B."/>
            <person name="Atanasova L."/>
            <person name="Karlsson M."/>
            <person name="Huettel B."/>
            <person name="Barry K.W."/>
            <person name="Haridas S."/>
            <person name="Chen C."/>
            <person name="Bauer D."/>
            <person name="Andreopoulos W."/>
            <person name="Pangilinan J."/>
            <person name="LaButti K."/>
            <person name="Riley R."/>
            <person name="Lipzen A."/>
            <person name="Clum A."/>
            <person name="Drula E."/>
            <person name="Henrissat B."/>
            <person name="Kohler A."/>
            <person name="Grigoriev I.V."/>
            <person name="Martin F.M."/>
            <person name="Hacquard S."/>
        </authorList>
    </citation>
    <scope>NUCLEOTIDE SEQUENCE</scope>
    <source>
        <strain evidence="2">MPI-SDFR-AT-0120</strain>
    </source>
</reference>
<dbReference type="PANTHER" id="PTHR42085">
    <property type="entry name" value="F-BOX DOMAIN-CONTAINING PROTEIN"/>
    <property type="match status" value="1"/>
</dbReference>
<gene>
    <name evidence="2" type="ORF">FB567DRAFT_593518</name>
</gene>
<feature type="domain" description="DUF7730" evidence="1">
    <location>
        <begin position="23"/>
        <end position="134"/>
    </location>
</feature>
<name>A0A8K0VXN8_9PLEO</name>
<evidence type="ECO:0000259" key="1">
    <source>
        <dbReference type="Pfam" id="PF24864"/>
    </source>
</evidence>
<sequence length="601" mass="68104">MSTRSRALAMPIAAGCSAPVNASESSFLTTIPPELRNAIYLAAFAREGYVEIVSALELKKQPAWEVEDVSGHNSYHEENEVNEVQQSLEDTMKAPCAYHEVFPVALLRSCRQVYREAVGVLYGRNSFLIRGPSHRHNPADHHLNTTVAWIRSLGSLIPLINHVTIETSLVCPDICNYSCMSVQLGPLASLLWSMPYLQPRVNFGSIYKQIDPRLHPVRSTLVQHNYGWFDAATLNAILDNLIGADRLNIRRYARSLHLMSEIAIDCGLKDGYVVFPVTFNGHRIEGQQTRDLTREFSIDRNGETIAWIDPMETPNLLGVPYEIIRSIVEQAVYSSDVVVFDVDQRNVSGLELQCFAVCRDMSYITFDSIFASRKMVLRKRIRYAEGRWPGLNDLVHWLDGPGNYMFPQLSNVFLHCIVLKTPPVVEILIEDLTEYMSPKGVNLNVTNFIMATFEMVPTTILRLIQAPGLDDGTAKLVFTFSIQKLRKYAFMLLSELMISSPEQGGRECPEIWISSDLEFIEIAFPAGAGPEREVVRSLDRGFATQRSEEDVSALAKKYIEDLEPADQSRAWPEPGLETYHLDGTLFPIWRVMRDRDWHLRF</sequence>
<accession>A0A8K0VXN8</accession>
<protein>
    <recommendedName>
        <fullName evidence="1">DUF7730 domain-containing protein</fullName>
    </recommendedName>
</protein>